<dbReference type="GO" id="GO:0004047">
    <property type="term" value="F:aminomethyltransferase activity"/>
    <property type="evidence" value="ECO:0007669"/>
    <property type="project" value="UniProtKB-EC"/>
</dbReference>
<keyword evidence="12" id="KW-1185">Reference proteome</keyword>
<evidence type="ECO:0000313" key="11">
    <source>
        <dbReference type="EMBL" id="CAI8000897.1"/>
    </source>
</evidence>
<comment type="similarity">
    <text evidence="1 8">Belongs to the GcvT family.</text>
</comment>
<name>A0AA35VZS7_GEOBA</name>
<evidence type="ECO:0000256" key="3">
    <source>
        <dbReference type="ARBA" id="ARBA00022576"/>
    </source>
</evidence>
<protein>
    <recommendedName>
        <fullName evidence="2 8">Aminomethyltransferase</fullName>
        <ecNumber evidence="2 8">2.1.2.10</ecNumber>
    </recommendedName>
    <alternativeName>
        <fullName evidence="5 8">Glycine cleavage system T protein</fullName>
    </alternativeName>
</protein>
<dbReference type="EMBL" id="CASHTH010000420">
    <property type="protein sequence ID" value="CAI8000897.1"/>
    <property type="molecule type" value="Genomic_DNA"/>
</dbReference>
<keyword evidence="8" id="KW-0496">Mitochondrion</keyword>
<dbReference type="NCBIfam" id="TIGR00528">
    <property type="entry name" value="gcvT"/>
    <property type="match status" value="1"/>
</dbReference>
<keyword evidence="3 8" id="KW-0032">Aminotransferase</keyword>
<evidence type="ECO:0000259" key="9">
    <source>
        <dbReference type="Pfam" id="PF01571"/>
    </source>
</evidence>
<dbReference type="GO" id="GO:0005739">
    <property type="term" value="C:mitochondrion"/>
    <property type="evidence" value="ECO:0007669"/>
    <property type="project" value="UniProtKB-SubCell"/>
</dbReference>
<evidence type="ECO:0000256" key="4">
    <source>
        <dbReference type="ARBA" id="ARBA00022679"/>
    </source>
</evidence>
<dbReference type="GO" id="GO:0006546">
    <property type="term" value="P:glycine catabolic process"/>
    <property type="evidence" value="ECO:0007669"/>
    <property type="project" value="InterPro"/>
</dbReference>
<feature type="binding site" evidence="7">
    <location>
        <position position="203"/>
    </location>
    <ligand>
        <name>substrate</name>
    </ligand>
</feature>
<dbReference type="Proteomes" id="UP001174909">
    <property type="component" value="Unassembled WGS sequence"/>
</dbReference>
<dbReference type="GO" id="GO:0005829">
    <property type="term" value="C:cytosol"/>
    <property type="evidence" value="ECO:0007669"/>
    <property type="project" value="TreeGrafter"/>
</dbReference>
<keyword evidence="8" id="KW-0809">Transit peptide</keyword>
<dbReference type="InterPro" id="IPR006222">
    <property type="entry name" value="GCVT_N"/>
</dbReference>
<dbReference type="PANTHER" id="PTHR43757">
    <property type="entry name" value="AMINOMETHYLTRANSFERASE"/>
    <property type="match status" value="1"/>
</dbReference>
<comment type="function">
    <text evidence="8">The glycine cleavage system catalyzes the degradation of glycine.</text>
</comment>
<accession>A0AA35VZS7</accession>
<comment type="caution">
    <text evidence="11">The sequence shown here is derived from an EMBL/GenBank/DDBJ whole genome shotgun (WGS) entry which is preliminary data.</text>
</comment>
<comment type="catalytic activity">
    <reaction evidence="6 8">
        <text>N(6)-[(R)-S(8)-aminomethyldihydrolipoyl]-L-lysyl-[protein] + (6S)-5,6,7,8-tetrahydrofolate = N(6)-[(R)-dihydrolipoyl]-L-lysyl-[protein] + (6R)-5,10-methylene-5,6,7,8-tetrahydrofolate + NH4(+)</text>
        <dbReference type="Rhea" id="RHEA:16945"/>
        <dbReference type="Rhea" id="RHEA-COMP:10475"/>
        <dbReference type="Rhea" id="RHEA-COMP:10492"/>
        <dbReference type="ChEBI" id="CHEBI:15636"/>
        <dbReference type="ChEBI" id="CHEBI:28938"/>
        <dbReference type="ChEBI" id="CHEBI:57453"/>
        <dbReference type="ChEBI" id="CHEBI:83100"/>
        <dbReference type="ChEBI" id="CHEBI:83143"/>
        <dbReference type="EC" id="2.1.2.10"/>
    </reaction>
</comment>
<evidence type="ECO:0000256" key="1">
    <source>
        <dbReference type="ARBA" id="ARBA00008609"/>
    </source>
</evidence>
<dbReference type="Gene3D" id="3.30.1360.120">
    <property type="entry name" value="Probable tRNA modification gtpase trme, domain 1"/>
    <property type="match status" value="1"/>
</dbReference>
<feature type="domain" description="GCVT N-terminal" evidence="9">
    <location>
        <begin position="15"/>
        <end position="267"/>
    </location>
</feature>
<keyword evidence="4 8" id="KW-0808">Transferase</keyword>
<comment type="subcellular location">
    <subcellularLocation>
        <location evidence="8">Mitochondrion</location>
    </subcellularLocation>
</comment>
<evidence type="ECO:0000256" key="7">
    <source>
        <dbReference type="PIRSR" id="PIRSR006487-1"/>
    </source>
</evidence>
<dbReference type="SUPFAM" id="SSF103025">
    <property type="entry name" value="Folate-binding domain"/>
    <property type="match status" value="1"/>
</dbReference>
<evidence type="ECO:0000259" key="10">
    <source>
        <dbReference type="Pfam" id="PF08669"/>
    </source>
</evidence>
<feature type="domain" description="Aminomethyltransferase C-terminal" evidence="10">
    <location>
        <begin position="284"/>
        <end position="361"/>
    </location>
</feature>
<dbReference type="PIRSF" id="PIRSF006487">
    <property type="entry name" value="GcvT"/>
    <property type="match status" value="1"/>
</dbReference>
<comment type="subunit">
    <text evidence="8">The glycine cleavage system is composed of four proteins: P, T, L and H.</text>
</comment>
<dbReference type="InterPro" id="IPR029043">
    <property type="entry name" value="GcvT/YgfZ_C"/>
</dbReference>
<dbReference type="InterPro" id="IPR027266">
    <property type="entry name" value="TrmE/GcvT-like"/>
</dbReference>
<evidence type="ECO:0000256" key="2">
    <source>
        <dbReference type="ARBA" id="ARBA00012616"/>
    </source>
</evidence>
<dbReference type="AlphaFoldDB" id="A0AA35VZS7"/>
<proteinExistence type="inferred from homology"/>
<sequence length="362" mass="39786">MAEEAQARELRKSPLHARHKALGARMVEFAGWEMPVQYRGIQAEHSAVRSRAGLFDVSHMGEIDVQGPGAAGFCQRVTTNDVERLKPSQAQYTLLLNERAGIIDDLVIFRLETDRYLLCVNASRRAVDFAWLASHAGDDVTVRDVSDAYALLALQGPAAEAILQPLTALELPALKAFNFLVGEVSGVRCIVSRTGYTGEDGFELYCPAEDGVRLWDALVGTGAVEPAGLGARDTLRLEKGFPLYGHELDETTTPPEARLGWVTRLEKGPFIGSEVLSRKEPLRRRLVGLEMEEAGIAREGYPIFHDEREVGRVTSGTRSPTLGKAIALGYVSPETAALGTEVRVEIRRRRVSARIVRVPFVR</sequence>
<evidence type="ECO:0000256" key="8">
    <source>
        <dbReference type="RuleBase" id="RU003981"/>
    </source>
</evidence>
<dbReference type="InterPro" id="IPR006223">
    <property type="entry name" value="GcvT"/>
</dbReference>
<dbReference type="InterPro" id="IPR022903">
    <property type="entry name" value="GcvT_bac"/>
</dbReference>
<evidence type="ECO:0000256" key="5">
    <source>
        <dbReference type="ARBA" id="ARBA00031395"/>
    </source>
</evidence>
<dbReference type="GO" id="GO:0005960">
    <property type="term" value="C:glycine cleavage complex"/>
    <property type="evidence" value="ECO:0007669"/>
    <property type="project" value="InterPro"/>
</dbReference>
<dbReference type="PANTHER" id="PTHR43757:SF2">
    <property type="entry name" value="AMINOMETHYLTRANSFERASE, MITOCHONDRIAL"/>
    <property type="match status" value="1"/>
</dbReference>
<evidence type="ECO:0000256" key="6">
    <source>
        <dbReference type="ARBA" id="ARBA00047665"/>
    </source>
</evidence>
<dbReference type="InterPro" id="IPR013977">
    <property type="entry name" value="GcvT_C"/>
</dbReference>
<dbReference type="Pfam" id="PF01571">
    <property type="entry name" value="GCV_T"/>
    <property type="match status" value="1"/>
</dbReference>
<organism evidence="11 12">
    <name type="scientific">Geodia barretti</name>
    <name type="common">Barrett's horny sponge</name>
    <dbReference type="NCBI Taxonomy" id="519541"/>
    <lineage>
        <taxon>Eukaryota</taxon>
        <taxon>Metazoa</taxon>
        <taxon>Porifera</taxon>
        <taxon>Demospongiae</taxon>
        <taxon>Heteroscleromorpha</taxon>
        <taxon>Tetractinellida</taxon>
        <taxon>Astrophorina</taxon>
        <taxon>Geodiidae</taxon>
        <taxon>Geodia</taxon>
    </lineage>
</organism>
<evidence type="ECO:0000313" key="12">
    <source>
        <dbReference type="Proteomes" id="UP001174909"/>
    </source>
</evidence>
<dbReference type="GO" id="GO:0008483">
    <property type="term" value="F:transaminase activity"/>
    <property type="evidence" value="ECO:0007669"/>
    <property type="project" value="UniProtKB-KW"/>
</dbReference>
<reference evidence="11" key="1">
    <citation type="submission" date="2023-03" db="EMBL/GenBank/DDBJ databases">
        <authorList>
            <person name="Steffen K."/>
            <person name="Cardenas P."/>
        </authorList>
    </citation>
    <scope>NUCLEOTIDE SEQUENCE</scope>
</reference>
<dbReference type="SUPFAM" id="SSF101790">
    <property type="entry name" value="Aminomethyltransferase beta-barrel domain"/>
    <property type="match status" value="1"/>
</dbReference>
<dbReference type="InterPro" id="IPR028896">
    <property type="entry name" value="GcvT/YgfZ/DmdA"/>
</dbReference>
<dbReference type="Pfam" id="PF08669">
    <property type="entry name" value="GCV_T_C"/>
    <property type="match status" value="1"/>
</dbReference>
<dbReference type="EC" id="2.1.2.10" evidence="2 8"/>
<gene>
    <name evidence="11" type="ORF">GBAR_LOCUS3052</name>
</gene>
<dbReference type="HAMAP" id="MF_00259">
    <property type="entry name" value="GcvT"/>
    <property type="match status" value="1"/>
</dbReference>
<dbReference type="NCBIfam" id="NF001567">
    <property type="entry name" value="PRK00389.1"/>
    <property type="match status" value="1"/>
</dbReference>